<evidence type="ECO:0000313" key="2">
    <source>
        <dbReference type="Proteomes" id="UP000223363"/>
    </source>
</evidence>
<name>A0A289YZ83_9CAUD</name>
<accession>A0A289YZ83</accession>
<dbReference type="Proteomes" id="UP000223363">
    <property type="component" value="Segment"/>
</dbReference>
<reference evidence="2" key="1">
    <citation type="submission" date="2017-06" db="EMBL/GenBank/DDBJ databases">
        <authorList>
            <person name="Zhao X."/>
        </authorList>
    </citation>
    <scope>NUCLEOTIDE SEQUENCE [LARGE SCALE GENOMIC DNA]</scope>
</reference>
<sequence>MSNRTRAFRRYKRELKKQAVRRYGVAGYWFNGDNPVSDKVVIGKVATTPKACSCWMCANHGKVFGERFSDTRRKLKHTGGE</sequence>
<protein>
    <submittedName>
        <fullName evidence="1">Uncharacterized protein</fullName>
    </submittedName>
</protein>
<organism evidence="1 2">
    <name type="scientific">Serratia phage vB_SmaM_ 2050HW</name>
    <dbReference type="NCBI Taxonomy" id="2024252"/>
    <lineage>
        <taxon>Viruses</taxon>
        <taxon>Duplodnaviria</taxon>
        <taxon>Heunggongvirae</taxon>
        <taxon>Uroviricota</taxon>
        <taxon>Caudoviricetes</taxon>
        <taxon>Chimalliviridae</taxon>
        <taxon>Moabitevirus</taxon>
        <taxon>Moabitevirus mv2050HW</taxon>
    </lineage>
</organism>
<proteinExistence type="predicted"/>
<evidence type="ECO:0000313" key="1">
    <source>
        <dbReference type="EMBL" id="ATA65559.1"/>
    </source>
</evidence>
<dbReference type="EMBL" id="MF285618">
    <property type="protein sequence ID" value="ATA65559.1"/>
    <property type="molecule type" value="Genomic_DNA"/>
</dbReference>
<gene>
    <name evidence="1" type="ORF">2050HW_00224</name>
</gene>
<keyword evidence="2" id="KW-1185">Reference proteome</keyword>